<evidence type="ECO:0000313" key="1">
    <source>
        <dbReference type="EMBL" id="CAA9555577.1"/>
    </source>
</evidence>
<name>A0A6J4UN79_9BACT</name>
<accession>A0A6J4UN79</accession>
<reference evidence="1" key="1">
    <citation type="submission" date="2020-02" db="EMBL/GenBank/DDBJ databases">
        <authorList>
            <person name="Meier V. D."/>
        </authorList>
    </citation>
    <scope>NUCLEOTIDE SEQUENCE</scope>
    <source>
        <strain evidence="1">AVDCRST_MAG59</strain>
    </source>
</reference>
<dbReference type="AlphaFoldDB" id="A0A6J4UN79"/>
<protein>
    <recommendedName>
        <fullName evidence="2">DinB-like domain-containing protein</fullName>
    </recommendedName>
</protein>
<gene>
    <name evidence="1" type="ORF">AVDCRST_MAG59-2130</name>
</gene>
<evidence type="ECO:0008006" key="2">
    <source>
        <dbReference type="Google" id="ProtNLM"/>
    </source>
</evidence>
<dbReference type="EMBL" id="CADCWF010000132">
    <property type="protein sequence ID" value="CAA9555577.1"/>
    <property type="molecule type" value="Genomic_DNA"/>
</dbReference>
<proteinExistence type="predicted"/>
<dbReference type="InterPro" id="IPR034660">
    <property type="entry name" value="DinB/YfiT-like"/>
</dbReference>
<dbReference type="SUPFAM" id="SSF109854">
    <property type="entry name" value="DinB/YfiT-like putative metalloenzymes"/>
    <property type="match status" value="1"/>
</dbReference>
<sequence length="161" mass="18188">MADVVAFDQTPWKIELFEILEETFEHHHGHYLDKGTSLFETLRAIDSRQASVPVGAACAPLSAQVAHVTFYLEVLERAIFAGDEGKVDWDEIWRTVGVVTPEEWDALRDDLERAYRRVVAALRAVEAWEAERHFSGALSMVVHTAYHLGEIRQSLCAIGRP</sequence>
<organism evidence="1">
    <name type="scientific">uncultured Thermomicrobiales bacterium</name>
    <dbReference type="NCBI Taxonomy" id="1645740"/>
    <lineage>
        <taxon>Bacteria</taxon>
        <taxon>Pseudomonadati</taxon>
        <taxon>Thermomicrobiota</taxon>
        <taxon>Thermomicrobia</taxon>
        <taxon>Thermomicrobiales</taxon>
        <taxon>environmental samples</taxon>
    </lineage>
</organism>